<reference evidence="2 3" key="1">
    <citation type="submission" date="2019-04" db="EMBL/GenBank/DDBJ databases">
        <title>Shimia ponticola sp. nov., isolated from seawater.</title>
        <authorList>
            <person name="Kim Y.-O."/>
            <person name="Yoon J.-H."/>
        </authorList>
    </citation>
    <scope>NUCLEOTIDE SEQUENCE [LARGE SCALE GENOMIC DNA]</scope>
    <source>
        <strain evidence="2 3">MYP11</strain>
    </source>
</reference>
<keyword evidence="3" id="KW-1185">Reference proteome</keyword>
<accession>A0A4S4N9L2</accession>
<organism evidence="2 3">
    <name type="scientific">Aliishimia ponticola</name>
    <dbReference type="NCBI Taxonomy" id="2499833"/>
    <lineage>
        <taxon>Bacteria</taxon>
        <taxon>Pseudomonadati</taxon>
        <taxon>Pseudomonadota</taxon>
        <taxon>Alphaproteobacteria</taxon>
        <taxon>Rhodobacterales</taxon>
        <taxon>Paracoccaceae</taxon>
        <taxon>Aliishimia</taxon>
    </lineage>
</organism>
<sequence>MTAPPATAPLRLGTRVALRRLAPSDLEPFQAYRNDPQIGQFQDWALMGRDEALGFLSRMSRLEPVLRPGQWGQIAIADAGSNDLLGDMGLFLSQDGSEAEVGITLAAPHHGKGLASEAMQLAMTFVFDTAPVRRIICGADDRNLASLRLIKRLGFNWTHTETMEDGARDEIFAMTRQEFDSSRTS</sequence>
<dbReference type="SUPFAM" id="SSF55729">
    <property type="entry name" value="Acyl-CoA N-acyltransferases (Nat)"/>
    <property type="match status" value="1"/>
</dbReference>
<dbReference type="InterPro" id="IPR016181">
    <property type="entry name" value="Acyl_CoA_acyltransferase"/>
</dbReference>
<dbReference type="Gene3D" id="3.40.630.30">
    <property type="match status" value="1"/>
</dbReference>
<dbReference type="Proteomes" id="UP000306602">
    <property type="component" value="Unassembled WGS sequence"/>
</dbReference>
<name>A0A4S4N9L2_9RHOB</name>
<dbReference type="RefSeq" id="WP_136464278.1">
    <property type="nucleotide sequence ID" value="NZ_SRKY01000005.1"/>
</dbReference>
<keyword evidence="2" id="KW-0808">Transferase</keyword>
<dbReference type="InterPro" id="IPR051531">
    <property type="entry name" value="N-acetyltransferase"/>
</dbReference>
<dbReference type="Pfam" id="PF13302">
    <property type="entry name" value="Acetyltransf_3"/>
    <property type="match status" value="1"/>
</dbReference>
<proteinExistence type="predicted"/>
<dbReference type="PANTHER" id="PTHR43792:SF1">
    <property type="entry name" value="N-ACETYLTRANSFERASE DOMAIN-CONTAINING PROTEIN"/>
    <property type="match status" value="1"/>
</dbReference>
<comment type="caution">
    <text evidence="2">The sequence shown here is derived from an EMBL/GenBank/DDBJ whole genome shotgun (WGS) entry which is preliminary data.</text>
</comment>
<feature type="domain" description="N-acetyltransferase" evidence="1">
    <location>
        <begin position="16"/>
        <end position="178"/>
    </location>
</feature>
<gene>
    <name evidence="2" type="ORF">E4Z66_17105</name>
</gene>
<evidence type="ECO:0000259" key="1">
    <source>
        <dbReference type="PROSITE" id="PS51186"/>
    </source>
</evidence>
<dbReference type="InterPro" id="IPR000182">
    <property type="entry name" value="GNAT_dom"/>
</dbReference>
<dbReference type="OrthoDB" id="6293260at2"/>
<protein>
    <submittedName>
        <fullName evidence="2">N-acetyltransferase</fullName>
    </submittedName>
</protein>
<dbReference type="AlphaFoldDB" id="A0A4S4N9L2"/>
<dbReference type="PANTHER" id="PTHR43792">
    <property type="entry name" value="GNAT FAMILY, PUTATIVE (AFU_ORTHOLOGUE AFUA_3G00765)-RELATED-RELATED"/>
    <property type="match status" value="1"/>
</dbReference>
<evidence type="ECO:0000313" key="2">
    <source>
        <dbReference type="EMBL" id="THH34691.1"/>
    </source>
</evidence>
<dbReference type="EMBL" id="SRKY01000005">
    <property type="protein sequence ID" value="THH34691.1"/>
    <property type="molecule type" value="Genomic_DNA"/>
</dbReference>
<evidence type="ECO:0000313" key="3">
    <source>
        <dbReference type="Proteomes" id="UP000306602"/>
    </source>
</evidence>
<dbReference type="GO" id="GO:0016747">
    <property type="term" value="F:acyltransferase activity, transferring groups other than amino-acyl groups"/>
    <property type="evidence" value="ECO:0007669"/>
    <property type="project" value="InterPro"/>
</dbReference>
<dbReference type="PROSITE" id="PS51186">
    <property type="entry name" value="GNAT"/>
    <property type="match status" value="1"/>
</dbReference>